<proteinExistence type="predicted"/>
<name>A0A0R2QHD8_9ACTN</name>
<evidence type="ECO:0000259" key="5">
    <source>
        <dbReference type="PROSITE" id="PS51063"/>
    </source>
</evidence>
<dbReference type="PROSITE" id="PS50042">
    <property type="entry name" value="CNMP_BINDING_3"/>
    <property type="match status" value="1"/>
</dbReference>
<evidence type="ECO:0000256" key="3">
    <source>
        <dbReference type="ARBA" id="ARBA00023163"/>
    </source>
</evidence>
<keyword evidence="2" id="KW-0238">DNA-binding</keyword>
<evidence type="ECO:0000313" key="6">
    <source>
        <dbReference type="EMBL" id="KRO49596.1"/>
    </source>
</evidence>
<dbReference type="InterPro" id="IPR050397">
    <property type="entry name" value="Env_Response_Regulators"/>
</dbReference>
<keyword evidence="3" id="KW-0804">Transcription</keyword>
<organism evidence="6 7">
    <name type="scientific">Acidimicrobiia bacterium BACL6 MAG-120924-bin43</name>
    <dbReference type="NCBI Taxonomy" id="1655583"/>
    <lineage>
        <taxon>Bacteria</taxon>
        <taxon>Bacillati</taxon>
        <taxon>Actinomycetota</taxon>
        <taxon>Acidimicrobiia</taxon>
        <taxon>acIV cluster</taxon>
    </lineage>
</organism>
<gene>
    <name evidence="6" type="ORF">ABR75_08340</name>
</gene>
<sequence>MTHENVLSNTAFFAETPTEALTVIAASAKTQTLQRGDVLFNEGDTPDALFVVLSGRIAIAIGNKPLDSRESMLALMEDGDLFGELGLLDNGSRSAMARAIETSSVLCIPYAPVVEQLRTHPTMLWGVTKLLATRLRIMDEVLADSVFLDVTGRTAKRLLELSGGSDDFVLPVTQEELAGMVGASRERVNKAIASFIRLGWLKQQDRRYHIIMRDRMTVRSS</sequence>
<evidence type="ECO:0000313" key="7">
    <source>
        <dbReference type="Proteomes" id="UP000051017"/>
    </source>
</evidence>
<dbReference type="InterPro" id="IPR018490">
    <property type="entry name" value="cNMP-bd_dom_sf"/>
</dbReference>
<dbReference type="AlphaFoldDB" id="A0A0R2QHD8"/>
<dbReference type="InterPro" id="IPR036388">
    <property type="entry name" value="WH-like_DNA-bd_sf"/>
</dbReference>
<reference evidence="6 7" key="1">
    <citation type="submission" date="2015-10" db="EMBL/GenBank/DDBJ databases">
        <title>Metagenome-Assembled Genomes uncover a global brackish microbiome.</title>
        <authorList>
            <person name="Hugerth L.W."/>
            <person name="Larsson J."/>
            <person name="Alneberg J."/>
            <person name="Lindh M.V."/>
            <person name="Legrand C."/>
            <person name="Pinhassi J."/>
            <person name="Andersson A.F."/>
        </authorList>
    </citation>
    <scope>NUCLEOTIDE SEQUENCE [LARGE SCALE GENOMIC DNA]</scope>
    <source>
        <strain evidence="6">BACL6 MAG-120924-bin43</strain>
    </source>
</reference>
<dbReference type="PANTHER" id="PTHR24567">
    <property type="entry name" value="CRP FAMILY TRANSCRIPTIONAL REGULATORY PROTEIN"/>
    <property type="match status" value="1"/>
</dbReference>
<dbReference type="PANTHER" id="PTHR24567:SF74">
    <property type="entry name" value="HTH-TYPE TRANSCRIPTIONAL REGULATOR ARCR"/>
    <property type="match status" value="1"/>
</dbReference>
<accession>A0A0R2QHD8</accession>
<dbReference type="GO" id="GO:0003700">
    <property type="term" value="F:DNA-binding transcription factor activity"/>
    <property type="evidence" value="ECO:0007669"/>
    <property type="project" value="TreeGrafter"/>
</dbReference>
<dbReference type="InterPro" id="IPR000595">
    <property type="entry name" value="cNMP-bd_dom"/>
</dbReference>
<evidence type="ECO:0000256" key="1">
    <source>
        <dbReference type="ARBA" id="ARBA00023015"/>
    </source>
</evidence>
<dbReference type="InterPro" id="IPR012318">
    <property type="entry name" value="HTH_CRP"/>
</dbReference>
<feature type="domain" description="HTH crp-type" evidence="5">
    <location>
        <begin position="148"/>
        <end position="214"/>
    </location>
</feature>
<dbReference type="SUPFAM" id="SSF46785">
    <property type="entry name" value="Winged helix' DNA-binding domain"/>
    <property type="match status" value="1"/>
</dbReference>
<dbReference type="CDD" id="cd00038">
    <property type="entry name" value="CAP_ED"/>
    <property type="match status" value="1"/>
</dbReference>
<dbReference type="InterPro" id="IPR036390">
    <property type="entry name" value="WH_DNA-bd_sf"/>
</dbReference>
<dbReference type="SMART" id="SM00419">
    <property type="entry name" value="HTH_CRP"/>
    <property type="match status" value="1"/>
</dbReference>
<dbReference type="Proteomes" id="UP000051017">
    <property type="component" value="Unassembled WGS sequence"/>
</dbReference>
<keyword evidence="1" id="KW-0805">Transcription regulation</keyword>
<dbReference type="Pfam" id="PF00027">
    <property type="entry name" value="cNMP_binding"/>
    <property type="match status" value="1"/>
</dbReference>
<dbReference type="Pfam" id="PF13545">
    <property type="entry name" value="HTH_Crp_2"/>
    <property type="match status" value="1"/>
</dbReference>
<dbReference type="InterPro" id="IPR018488">
    <property type="entry name" value="cNMP-bd_CS"/>
</dbReference>
<protein>
    <submittedName>
        <fullName evidence="6">Crp/Fnr family transcriptional regulator</fullName>
    </submittedName>
</protein>
<dbReference type="SUPFAM" id="SSF51206">
    <property type="entry name" value="cAMP-binding domain-like"/>
    <property type="match status" value="1"/>
</dbReference>
<dbReference type="SMART" id="SM00100">
    <property type="entry name" value="cNMP"/>
    <property type="match status" value="1"/>
</dbReference>
<comment type="caution">
    <text evidence="6">The sequence shown here is derived from an EMBL/GenBank/DDBJ whole genome shotgun (WGS) entry which is preliminary data.</text>
</comment>
<evidence type="ECO:0000259" key="4">
    <source>
        <dbReference type="PROSITE" id="PS50042"/>
    </source>
</evidence>
<dbReference type="Gene3D" id="1.10.10.10">
    <property type="entry name" value="Winged helix-like DNA-binding domain superfamily/Winged helix DNA-binding domain"/>
    <property type="match status" value="1"/>
</dbReference>
<dbReference type="GO" id="GO:0005829">
    <property type="term" value="C:cytosol"/>
    <property type="evidence" value="ECO:0007669"/>
    <property type="project" value="TreeGrafter"/>
</dbReference>
<dbReference type="PROSITE" id="PS51063">
    <property type="entry name" value="HTH_CRP_2"/>
    <property type="match status" value="1"/>
</dbReference>
<dbReference type="GO" id="GO:0003677">
    <property type="term" value="F:DNA binding"/>
    <property type="evidence" value="ECO:0007669"/>
    <property type="project" value="UniProtKB-KW"/>
</dbReference>
<dbReference type="InterPro" id="IPR014710">
    <property type="entry name" value="RmlC-like_jellyroll"/>
</dbReference>
<dbReference type="EMBL" id="LIBJ01000001">
    <property type="protein sequence ID" value="KRO49596.1"/>
    <property type="molecule type" value="Genomic_DNA"/>
</dbReference>
<dbReference type="Gene3D" id="2.60.120.10">
    <property type="entry name" value="Jelly Rolls"/>
    <property type="match status" value="1"/>
</dbReference>
<feature type="domain" description="Cyclic nucleotide-binding" evidence="4">
    <location>
        <begin position="12"/>
        <end position="108"/>
    </location>
</feature>
<evidence type="ECO:0000256" key="2">
    <source>
        <dbReference type="ARBA" id="ARBA00023125"/>
    </source>
</evidence>
<dbReference type="PROSITE" id="PS00889">
    <property type="entry name" value="CNMP_BINDING_2"/>
    <property type="match status" value="1"/>
</dbReference>